<dbReference type="Proteomes" id="UP000618931">
    <property type="component" value="Unassembled WGS sequence"/>
</dbReference>
<evidence type="ECO:0000313" key="1">
    <source>
        <dbReference type="EMBL" id="MBF9221413.1"/>
    </source>
</evidence>
<evidence type="ECO:0008006" key="3">
    <source>
        <dbReference type="Google" id="ProtNLM"/>
    </source>
</evidence>
<proteinExistence type="predicted"/>
<organism evidence="1 2">
    <name type="scientific">Hymenobacter ruricola</name>
    <dbReference type="NCBI Taxonomy" id="2791023"/>
    <lineage>
        <taxon>Bacteria</taxon>
        <taxon>Pseudomonadati</taxon>
        <taxon>Bacteroidota</taxon>
        <taxon>Cytophagia</taxon>
        <taxon>Cytophagales</taxon>
        <taxon>Hymenobacteraceae</taxon>
        <taxon>Hymenobacter</taxon>
    </lineage>
</organism>
<name>A0ABS0I3V8_9BACT</name>
<protein>
    <recommendedName>
        <fullName evidence="3">Lipoprotein</fullName>
    </recommendedName>
</protein>
<sequence length="147" mass="15938">MKNALLFPLFGLAFVACQKSEESPADIAAPFQQAFALAYHQTAALPQQSSPELQVRLADLDDQRIQKGSPTYVPKSYVTAKLHVTLPGGPDQSISLCWGTCTTGTDSAAVAAPGVRYDIRLLSIEPTTGYDQTATKNKSVRLRITRR</sequence>
<gene>
    <name evidence="1" type="ORF">I2H31_09885</name>
</gene>
<keyword evidence="2" id="KW-1185">Reference proteome</keyword>
<evidence type="ECO:0000313" key="2">
    <source>
        <dbReference type="Proteomes" id="UP000618931"/>
    </source>
</evidence>
<dbReference type="EMBL" id="JADQDM010000003">
    <property type="protein sequence ID" value="MBF9221413.1"/>
    <property type="molecule type" value="Genomic_DNA"/>
</dbReference>
<comment type="caution">
    <text evidence="1">The sequence shown here is derived from an EMBL/GenBank/DDBJ whole genome shotgun (WGS) entry which is preliminary data.</text>
</comment>
<dbReference type="PROSITE" id="PS51257">
    <property type="entry name" value="PROKAR_LIPOPROTEIN"/>
    <property type="match status" value="1"/>
</dbReference>
<reference evidence="1 2" key="1">
    <citation type="submission" date="2020-11" db="EMBL/GenBank/DDBJ databases">
        <authorList>
            <person name="Kim M.K."/>
        </authorList>
    </citation>
    <scope>NUCLEOTIDE SEQUENCE [LARGE SCALE GENOMIC DNA]</scope>
    <source>
        <strain evidence="1 2">BT662</strain>
    </source>
</reference>
<dbReference type="RefSeq" id="WP_196292858.1">
    <property type="nucleotide sequence ID" value="NZ_JADQDM010000003.1"/>
</dbReference>
<accession>A0ABS0I3V8</accession>